<organism evidence="1">
    <name type="scientific">viral metagenome</name>
    <dbReference type="NCBI Taxonomy" id="1070528"/>
    <lineage>
        <taxon>unclassified sequences</taxon>
        <taxon>metagenomes</taxon>
        <taxon>organismal metagenomes</taxon>
    </lineage>
</organism>
<evidence type="ECO:0000313" key="1">
    <source>
        <dbReference type="EMBL" id="QJA73504.1"/>
    </source>
</evidence>
<sequence>MKLDREEYHVTSLQEEILKTTYRMERVLPFIKREGEKTIYWDLLKYLFDRYHSLKSIKNKSIMEETPVYNTTLDYIVEKNSDLSNKSTCSLVNIRNSISST</sequence>
<gene>
    <name evidence="1" type="ORF">MM415A02332_0004</name>
</gene>
<dbReference type="AlphaFoldDB" id="A0A6M3JU34"/>
<dbReference type="EMBL" id="MT142032">
    <property type="protein sequence ID" value="QJA73504.1"/>
    <property type="molecule type" value="Genomic_DNA"/>
</dbReference>
<proteinExistence type="predicted"/>
<name>A0A6M3JU34_9ZZZZ</name>
<reference evidence="1" key="1">
    <citation type="submission" date="2020-03" db="EMBL/GenBank/DDBJ databases">
        <title>The deep terrestrial virosphere.</title>
        <authorList>
            <person name="Holmfeldt K."/>
            <person name="Nilsson E."/>
            <person name="Simone D."/>
            <person name="Lopez-Fernandez M."/>
            <person name="Wu X."/>
            <person name="de Brujin I."/>
            <person name="Lundin D."/>
            <person name="Andersson A."/>
            <person name="Bertilsson S."/>
            <person name="Dopson M."/>
        </authorList>
    </citation>
    <scope>NUCLEOTIDE SEQUENCE</scope>
    <source>
        <strain evidence="1">MM415A02332</strain>
    </source>
</reference>
<protein>
    <submittedName>
        <fullName evidence="1">Uncharacterized protein</fullName>
    </submittedName>
</protein>
<accession>A0A6M3JU34</accession>